<name>A0A6J2UXQ7_CHACN</name>
<keyword evidence="8" id="KW-0472">Membrane</keyword>
<dbReference type="PANTHER" id="PTHR46393:SF7">
    <property type="entry name" value="COMPLEMENT C2"/>
    <property type="match status" value="1"/>
</dbReference>
<evidence type="ECO:0000256" key="2">
    <source>
        <dbReference type="ARBA" id="ARBA00022729"/>
    </source>
</evidence>
<keyword evidence="1 6" id="KW-0768">Sushi</keyword>
<evidence type="ECO:0000259" key="10">
    <source>
        <dbReference type="PROSITE" id="PS50923"/>
    </source>
</evidence>
<evidence type="ECO:0000313" key="11">
    <source>
        <dbReference type="Proteomes" id="UP000504632"/>
    </source>
</evidence>
<accession>A0A6J2UXQ7</accession>
<evidence type="ECO:0000256" key="3">
    <source>
        <dbReference type="ARBA" id="ARBA00022737"/>
    </source>
</evidence>
<dbReference type="PROSITE" id="PS50923">
    <property type="entry name" value="SUSHI"/>
    <property type="match status" value="4"/>
</dbReference>
<feature type="signal peptide" evidence="9">
    <location>
        <begin position="1"/>
        <end position="25"/>
    </location>
</feature>
<keyword evidence="5" id="KW-0325">Glycoprotein</keyword>
<keyword evidence="11" id="KW-1185">Reference proteome</keyword>
<evidence type="ECO:0000256" key="4">
    <source>
        <dbReference type="ARBA" id="ARBA00023157"/>
    </source>
</evidence>
<dbReference type="Pfam" id="PF00084">
    <property type="entry name" value="Sushi"/>
    <property type="match status" value="4"/>
</dbReference>
<evidence type="ECO:0000256" key="7">
    <source>
        <dbReference type="SAM" id="MobiDB-lite"/>
    </source>
</evidence>
<dbReference type="GeneID" id="115807128"/>
<dbReference type="InterPro" id="IPR000436">
    <property type="entry name" value="Sushi_SCR_CCP_dom"/>
</dbReference>
<keyword evidence="8" id="KW-1133">Transmembrane helix</keyword>
<feature type="domain" description="Sushi" evidence="10">
    <location>
        <begin position="151"/>
        <end position="211"/>
    </location>
</feature>
<feature type="domain" description="Sushi" evidence="10">
    <location>
        <begin position="25"/>
        <end position="87"/>
    </location>
</feature>
<dbReference type="SMART" id="SM00032">
    <property type="entry name" value="CCP"/>
    <property type="match status" value="4"/>
</dbReference>
<dbReference type="InParanoid" id="A0A6J2UXQ7"/>
<feature type="region of interest" description="Disordered" evidence="7">
    <location>
        <begin position="267"/>
        <end position="323"/>
    </location>
</feature>
<keyword evidence="8" id="KW-0812">Transmembrane</keyword>
<organism evidence="11 12">
    <name type="scientific">Chanos chanos</name>
    <name type="common">Milkfish</name>
    <name type="synonym">Mugil chanos</name>
    <dbReference type="NCBI Taxonomy" id="29144"/>
    <lineage>
        <taxon>Eukaryota</taxon>
        <taxon>Metazoa</taxon>
        <taxon>Chordata</taxon>
        <taxon>Craniata</taxon>
        <taxon>Vertebrata</taxon>
        <taxon>Euteleostomi</taxon>
        <taxon>Actinopterygii</taxon>
        <taxon>Neopterygii</taxon>
        <taxon>Teleostei</taxon>
        <taxon>Ostariophysi</taxon>
        <taxon>Gonorynchiformes</taxon>
        <taxon>Chanidae</taxon>
        <taxon>Chanos</taxon>
    </lineage>
</organism>
<evidence type="ECO:0000256" key="9">
    <source>
        <dbReference type="SAM" id="SignalP"/>
    </source>
</evidence>
<keyword evidence="2 9" id="KW-0732">Signal</keyword>
<comment type="caution">
    <text evidence="6">Lacks conserved residue(s) required for the propagation of feature annotation.</text>
</comment>
<dbReference type="AlphaFoldDB" id="A0A6J2UXQ7"/>
<feature type="chain" id="PRO_5026805080" evidence="9">
    <location>
        <begin position="26"/>
        <end position="365"/>
    </location>
</feature>
<evidence type="ECO:0000256" key="5">
    <source>
        <dbReference type="ARBA" id="ARBA00023180"/>
    </source>
</evidence>
<evidence type="ECO:0000256" key="8">
    <source>
        <dbReference type="SAM" id="Phobius"/>
    </source>
</evidence>
<dbReference type="OrthoDB" id="6480633at2759"/>
<keyword evidence="3" id="KW-0677">Repeat</keyword>
<evidence type="ECO:0000256" key="1">
    <source>
        <dbReference type="ARBA" id="ARBA00022659"/>
    </source>
</evidence>
<dbReference type="CDD" id="cd00033">
    <property type="entry name" value="CCP"/>
    <property type="match status" value="4"/>
</dbReference>
<feature type="disulfide bond" evidence="6">
    <location>
        <begin position="121"/>
        <end position="148"/>
    </location>
</feature>
<feature type="disulfide bond" evidence="6">
    <location>
        <begin position="58"/>
        <end position="85"/>
    </location>
</feature>
<gene>
    <name evidence="12" type="primary">LOC115807128</name>
</gene>
<feature type="domain" description="Sushi" evidence="10">
    <location>
        <begin position="88"/>
        <end position="150"/>
    </location>
</feature>
<feature type="disulfide bond" evidence="6">
    <location>
        <begin position="182"/>
        <end position="209"/>
    </location>
</feature>
<reference evidence="12" key="1">
    <citation type="submission" date="2025-08" db="UniProtKB">
        <authorList>
            <consortium name="RefSeq"/>
        </authorList>
    </citation>
    <scope>IDENTIFICATION</scope>
</reference>
<feature type="transmembrane region" description="Helical" evidence="8">
    <location>
        <begin position="328"/>
        <end position="350"/>
    </location>
</feature>
<keyword evidence="4 6" id="KW-1015">Disulfide bond</keyword>
<dbReference type="RefSeq" id="XP_030623856.1">
    <property type="nucleotide sequence ID" value="XM_030767996.1"/>
</dbReference>
<dbReference type="Gene3D" id="2.10.70.10">
    <property type="entry name" value="Complement Module, domain 1"/>
    <property type="match status" value="4"/>
</dbReference>
<evidence type="ECO:0000256" key="6">
    <source>
        <dbReference type="PROSITE-ProRule" id="PRU00302"/>
    </source>
</evidence>
<sequence>MVCYKKYFFISLSFCLSVMTDFSKAQCIKPTGGDHMVLDDSDIIKDSFENGSVATFKCVPGYVHQSGRTKIKCEGTSWTELTLTCTKKSCGHPGDLPNGRYVFSPEGEEGLLFGATATAVCNKGYRLTSQISKRNCVATGWDGRTPTCEVVKCEAPPAVVDGNLVDPPQEVYGYGQAVTYTCNDGYTLYGSATIACSENGKFQPDPPQCLDVSCERPVVTNGIRVSGGSGPYTYKSTLEFKCNEGYRMNGSAEITCEIGGWDPSPPQCLVIPTSTPKPTVTPTSRTKPTALSPKPSTTLSTKSPESTTKTSTGKGSGDGHPSNNIGKIVGGVIGGLAGLAVIAGVAYCLINKNQSEKALRNITTP</sequence>
<feature type="compositionally biased region" description="Low complexity" evidence="7">
    <location>
        <begin position="272"/>
        <end position="313"/>
    </location>
</feature>
<dbReference type="SUPFAM" id="SSF57535">
    <property type="entry name" value="Complement control module/SCR domain"/>
    <property type="match status" value="4"/>
</dbReference>
<feature type="disulfide bond" evidence="6">
    <location>
        <begin position="153"/>
        <end position="196"/>
    </location>
</feature>
<protein>
    <submittedName>
        <fullName evidence="12">C4b-binding protein alpha chain isoform X1</fullName>
    </submittedName>
</protein>
<dbReference type="FunFam" id="2.10.70.10:FF:000014">
    <property type="entry name" value="Membrane cofactor protein"/>
    <property type="match status" value="1"/>
</dbReference>
<evidence type="ECO:0000313" key="12">
    <source>
        <dbReference type="RefSeq" id="XP_030623856.1"/>
    </source>
</evidence>
<dbReference type="Proteomes" id="UP000504632">
    <property type="component" value="Chromosome 3"/>
</dbReference>
<feature type="domain" description="Sushi" evidence="10">
    <location>
        <begin position="212"/>
        <end position="270"/>
    </location>
</feature>
<dbReference type="InterPro" id="IPR035976">
    <property type="entry name" value="Sushi/SCR/CCP_sf"/>
</dbReference>
<proteinExistence type="predicted"/>
<dbReference type="PANTHER" id="PTHR46393">
    <property type="entry name" value="SUSHI DOMAIN-CONTAINING PROTEIN"/>
    <property type="match status" value="1"/>
</dbReference>